<dbReference type="Gene3D" id="3.40.50.150">
    <property type="entry name" value="Vaccinia Virus protein VP39"/>
    <property type="match status" value="1"/>
</dbReference>
<organism evidence="2 3">
    <name type="scientific">Alicyclobacillus ferrooxydans</name>
    <dbReference type="NCBI Taxonomy" id="471514"/>
    <lineage>
        <taxon>Bacteria</taxon>
        <taxon>Bacillati</taxon>
        <taxon>Bacillota</taxon>
        <taxon>Bacilli</taxon>
        <taxon>Bacillales</taxon>
        <taxon>Alicyclobacillaceae</taxon>
        <taxon>Alicyclobacillus</taxon>
    </lineage>
</organism>
<dbReference type="PANTHER" id="PTHR43861">
    <property type="entry name" value="TRANS-ACONITATE 2-METHYLTRANSFERASE-RELATED"/>
    <property type="match status" value="1"/>
</dbReference>
<comment type="caution">
    <text evidence="2">The sequence shown here is derived from an EMBL/GenBank/DDBJ whole genome shotgun (WGS) entry which is preliminary data.</text>
</comment>
<dbReference type="PATRIC" id="fig|471514.4.peg.1675"/>
<gene>
    <name evidence="2" type="ORF">AN477_20890</name>
</gene>
<dbReference type="InterPro" id="IPR025714">
    <property type="entry name" value="Methyltranfer_dom"/>
</dbReference>
<dbReference type="CDD" id="cd02440">
    <property type="entry name" value="AdoMet_MTases"/>
    <property type="match status" value="1"/>
</dbReference>
<dbReference type="EMBL" id="LJCO01000096">
    <property type="protein sequence ID" value="KPV40777.1"/>
    <property type="molecule type" value="Genomic_DNA"/>
</dbReference>
<dbReference type="AlphaFoldDB" id="A0A0P9CD32"/>
<sequence length="260" mass="28391">MRIPNFKTDAGAMRYKDTVGTFIAPEVAKFVIEIAQQHISQGAKRVLDVACGPGTVSLRVAQQNPNADIVGADYSAAMIRQCVQSSEVMGLQNTQFVEMNANDIRFDGPPFDLIVCNLAFPFFSKPAESMKGLYDSVAASGHVVLSVPGNETWSEFFVIAEDVLGDAIQMAKPFLIKMEQASKLPAAMTEAGFRDIRVSRHKLPYTFSTGHDVLAFFNELFALLSYAPPLVQAEIASAIDTQCPNGFTMHYEAVIVEAIK</sequence>
<accession>A0A0P9CD32</accession>
<evidence type="ECO:0000259" key="1">
    <source>
        <dbReference type="Pfam" id="PF13847"/>
    </source>
</evidence>
<dbReference type="Pfam" id="PF13847">
    <property type="entry name" value="Methyltransf_31"/>
    <property type="match status" value="1"/>
</dbReference>
<dbReference type="SUPFAM" id="SSF53335">
    <property type="entry name" value="S-adenosyl-L-methionine-dependent methyltransferases"/>
    <property type="match status" value="1"/>
</dbReference>
<reference evidence="2 3" key="1">
    <citation type="submission" date="2015-09" db="EMBL/GenBank/DDBJ databases">
        <title>Draft genome sequence of Alicyclobacillus ferrooxydans DSM 22381.</title>
        <authorList>
            <person name="Hemp J."/>
        </authorList>
    </citation>
    <scope>NUCLEOTIDE SEQUENCE [LARGE SCALE GENOMIC DNA]</scope>
    <source>
        <strain evidence="2 3">TC-34</strain>
    </source>
</reference>
<dbReference type="OrthoDB" id="43862at2"/>
<dbReference type="InterPro" id="IPR029063">
    <property type="entry name" value="SAM-dependent_MTases_sf"/>
</dbReference>
<feature type="domain" description="Methyltransferase" evidence="1">
    <location>
        <begin position="43"/>
        <end position="149"/>
    </location>
</feature>
<dbReference type="RefSeq" id="WP_054971127.1">
    <property type="nucleotide sequence ID" value="NZ_LJCO01000096.1"/>
</dbReference>
<dbReference type="Proteomes" id="UP000050482">
    <property type="component" value="Unassembled WGS sequence"/>
</dbReference>
<evidence type="ECO:0000313" key="2">
    <source>
        <dbReference type="EMBL" id="KPV40777.1"/>
    </source>
</evidence>
<evidence type="ECO:0000313" key="3">
    <source>
        <dbReference type="Proteomes" id="UP000050482"/>
    </source>
</evidence>
<protein>
    <recommendedName>
        <fullName evidence="1">Methyltransferase domain-containing protein</fullName>
    </recommendedName>
</protein>
<proteinExistence type="predicted"/>
<name>A0A0P9CD32_9BACL</name>
<dbReference type="PANTHER" id="PTHR43861:SF1">
    <property type="entry name" value="TRANS-ACONITATE 2-METHYLTRANSFERASE"/>
    <property type="match status" value="1"/>
</dbReference>
<keyword evidence="3" id="KW-1185">Reference proteome</keyword>
<dbReference type="STRING" id="471514.AN477_20890"/>